<evidence type="ECO:0000256" key="1">
    <source>
        <dbReference type="ARBA" id="ARBA00004496"/>
    </source>
</evidence>
<feature type="compositionally biased region" description="Acidic residues" evidence="9">
    <location>
        <begin position="477"/>
        <end position="486"/>
    </location>
</feature>
<dbReference type="PROSITE" id="PS00028">
    <property type="entry name" value="ZINC_FINGER_C2H2_1"/>
    <property type="match status" value="1"/>
</dbReference>
<keyword evidence="7" id="KW-0862">Zinc</keyword>
<feature type="region of interest" description="Disordered" evidence="9">
    <location>
        <begin position="166"/>
        <end position="220"/>
    </location>
</feature>
<dbReference type="SUPFAM" id="SSF57667">
    <property type="entry name" value="beta-beta-alpha zinc fingers"/>
    <property type="match status" value="1"/>
</dbReference>
<comment type="similarity">
    <text evidence="8">Belongs to the REI1 family.</text>
</comment>
<dbReference type="GO" id="GO:0003676">
    <property type="term" value="F:nucleic acid binding"/>
    <property type="evidence" value="ECO:0007669"/>
    <property type="project" value="InterPro"/>
</dbReference>
<evidence type="ECO:0000256" key="2">
    <source>
        <dbReference type="ARBA" id="ARBA00022490"/>
    </source>
</evidence>
<dbReference type="InterPro" id="IPR036236">
    <property type="entry name" value="Znf_C2H2_sf"/>
</dbReference>
<protein>
    <recommendedName>
        <fullName evidence="10">C2H2-type domain-containing protein</fullName>
    </recommendedName>
</protein>
<dbReference type="SMART" id="SM00355">
    <property type="entry name" value="ZnF_C2H2"/>
    <property type="match status" value="4"/>
</dbReference>
<keyword evidence="6" id="KW-0863">Zinc-finger</keyword>
<dbReference type="SMART" id="SM00451">
    <property type="entry name" value="ZnF_U1"/>
    <property type="match status" value="2"/>
</dbReference>
<keyword evidence="2" id="KW-0963">Cytoplasm</keyword>
<feature type="region of interest" description="Disordered" evidence="9">
    <location>
        <begin position="326"/>
        <end position="383"/>
    </location>
</feature>
<comment type="subcellular location">
    <subcellularLocation>
        <location evidence="1">Cytoplasm</location>
    </subcellularLocation>
</comment>
<evidence type="ECO:0000256" key="9">
    <source>
        <dbReference type="SAM" id="MobiDB-lite"/>
    </source>
</evidence>
<feature type="region of interest" description="Disordered" evidence="9">
    <location>
        <begin position="401"/>
        <end position="422"/>
    </location>
</feature>
<name>A0A0G4KQY5_VERLO</name>
<evidence type="ECO:0000256" key="3">
    <source>
        <dbReference type="ARBA" id="ARBA00022517"/>
    </source>
</evidence>
<feature type="compositionally biased region" description="Acidic residues" evidence="9">
    <location>
        <begin position="328"/>
        <end position="340"/>
    </location>
</feature>
<gene>
    <name evidence="11" type="ORF">BN1723_009524</name>
</gene>
<feature type="domain" description="C2H2-type" evidence="10">
    <location>
        <begin position="91"/>
        <end position="113"/>
    </location>
</feature>
<dbReference type="InterPro" id="IPR040025">
    <property type="entry name" value="Znf622/Rei1/Reh1"/>
</dbReference>
<evidence type="ECO:0000256" key="4">
    <source>
        <dbReference type="ARBA" id="ARBA00022723"/>
    </source>
</evidence>
<dbReference type="GO" id="GO:0008270">
    <property type="term" value="F:zinc ion binding"/>
    <property type="evidence" value="ECO:0007669"/>
    <property type="project" value="UniProtKB-KW"/>
</dbReference>
<dbReference type="InterPro" id="IPR003604">
    <property type="entry name" value="Matrin/U1-like-C_Znf_C2H2"/>
</dbReference>
<feature type="compositionally biased region" description="Basic and acidic residues" evidence="9">
    <location>
        <begin position="167"/>
        <end position="179"/>
    </location>
</feature>
<dbReference type="InterPro" id="IPR013087">
    <property type="entry name" value="Znf_C2H2_type"/>
</dbReference>
<dbReference type="Proteomes" id="UP000045706">
    <property type="component" value="Unassembled WGS sequence"/>
</dbReference>
<dbReference type="GO" id="GO:0042273">
    <property type="term" value="P:ribosomal large subunit biogenesis"/>
    <property type="evidence" value="ECO:0007669"/>
    <property type="project" value="TreeGrafter"/>
</dbReference>
<dbReference type="AlphaFoldDB" id="A0A0G4KQY5"/>
<keyword evidence="5" id="KW-0677">Repeat</keyword>
<evidence type="ECO:0000313" key="11">
    <source>
        <dbReference type="EMBL" id="CRK11830.1"/>
    </source>
</evidence>
<proteinExistence type="inferred from homology"/>
<dbReference type="InterPro" id="IPR041661">
    <property type="entry name" value="ZN622/Rei1/Reh1_Znf-C2H2"/>
</dbReference>
<organism evidence="11 12">
    <name type="scientific">Verticillium longisporum</name>
    <name type="common">Verticillium dahliae var. longisporum</name>
    <dbReference type="NCBI Taxonomy" id="100787"/>
    <lineage>
        <taxon>Eukaryota</taxon>
        <taxon>Fungi</taxon>
        <taxon>Dikarya</taxon>
        <taxon>Ascomycota</taxon>
        <taxon>Pezizomycotina</taxon>
        <taxon>Sordariomycetes</taxon>
        <taxon>Hypocreomycetidae</taxon>
        <taxon>Glomerellales</taxon>
        <taxon>Plectosphaerellaceae</taxon>
        <taxon>Verticillium</taxon>
    </lineage>
</organism>
<dbReference type="InterPro" id="IPR022755">
    <property type="entry name" value="Znf_C2H2_jaz"/>
</dbReference>
<dbReference type="GO" id="GO:0030687">
    <property type="term" value="C:preribosome, large subunit precursor"/>
    <property type="evidence" value="ECO:0007669"/>
    <property type="project" value="TreeGrafter"/>
</dbReference>
<dbReference type="Pfam" id="PF12171">
    <property type="entry name" value="zf-C2H2_jaz"/>
    <property type="match status" value="1"/>
</dbReference>
<keyword evidence="3" id="KW-0690">Ribosome biogenesis</keyword>
<dbReference type="GO" id="GO:0005737">
    <property type="term" value="C:cytoplasm"/>
    <property type="evidence" value="ECO:0007669"/>
    <property type="project" value="UniProtKB-SubCell"/>
</dbReference>
<evidence type="ECO:0000256" key="5">
    <source>
        <dbReference type="ARBA" id="ARBA00022737"/>
    </source>
</evidence>
<reference evidence="12" key="1">
    <citation type="submission" date="2015-05" db="EMBL/GenBank/DDBJ databases">
        <authorList>
            <person name="Fogelqvist Johan"/>
        </authorList>
    </citation>
    <scope>NUCLEOTIDE SEQUENCE [LARGE SCALE GENOMIC DNA]</scope>
</reference>
<feature type="compositionally biased region" description="Acidic residues" evidence="9">
    <location>
        <begin position="555"/>
        <end position="564"/>
    </location>
</feature>
<feature type="compositionally biased region" description="Basic and acidic residues" evidence="9">
    <location>
        <begin position="592"/>
        <end position="620"/>
    </location>
</feature>
<feature type="compositionally biased region" description="Basic and acidic residues" evidence="9">
    <location>
        <begin position="350"/>
        <end position="365"/>
    </location>
</feature>
<keyword evidence="4" id="KW-0479">Metal-binding</keyword>
<evidence type="ECO:0000259" key="10">
    <source>
        <dbReference type="PROSITE" id="PS00028"/>
    </source>
</evidence>
<dbReference type="PANTHER" id="PTHR13182:SF8">
    <property type="entry name" value="CYTOPLASMIC 60S SUBUNIT BIOGENESIS FACTOR ZNF622"/>
    <property type="match status" value="1"/>
</dbReference>
<dbReference type="Gene3D" id="3.30.160.60">
    <property type="entry name" value="Classic Zinc Finger"/>
    <property type="match status" value="1"/>
</dbReference>
<evidence type="ECO:0000256" key="8">
    <source>
        <dbReference type="ARBA" id="ARBA00034126"/>
    </source>
</evidence>
<evidence type="ECO:0000256" key="7">
    <source>
        <dbReference type="ARBA" id="ARBA00022833"/>
    </source>
</evidence>
<dbReference type="Pfam" id="PF12756">
    <property type="entry name" value="zf-C2H2_2"/>
    <property type="match status" value="1"/>
</dbReference>
<evidence type="ECO:0000313" key="12">
    <source>
        <dbReference type="Proteomes" id="UP000045706"/>
    </source>
</evidence>
<feature type="region of interest" description="Disordered" evidence="9">
    <location>
        <begin position="474"/>
        <end position="622"/>
    </location>
</feature>
<dbReference type="PANTHER" id="PTHR13182">
    <property type="entry name" value="ZINC FINGER PROTEIN 622"/>
    <property type="match status" value="1"/>
</dbReference>
<dbReference type="EMBL" id="CVQI01002558">
    <property type="protein sequence ID" value="CRK11830.1"/>
    <property type="molecule type" value="Genomic_DNA"/>
</dbReference>
<evidence type="ECO:0000256" key="6">
    <source>
        <dbReference type="ARBA" id="ARBA00022771"/>
    </source>
</evidence>
<feature type="compositionally biased region" description="Basic and acidic residues" evidence="9">
    <location>
        <begin position="514"/>
        <end position="551"/>
    </location>
</feature>
<sequence length="638" mass="72082">MVTADDVATLASNPQAGESASHPFTCNTCTIAYRNIDLQRGHMKSDWHRYNLKRRVASLPPITSETFNEKVLQARAVQTAEAEKALFERSCEACQKNYSSENAYQNHLTSSKHKLRLAALGRRGSRADDASSVMSSTFSLGDPIAADKESVDSDAEEEFTQVVEGLKNAKLDHKQDENRPSPVKRPSNPQPSAQGHRSEDHPVSDEAGEGETESSTPVPKSEISWTLKSCIFCNYDSPTVPLNAHHMERFHNMFIPEKQYLVDLEGLLQHLLERVHEGHQCLYCFKTKNTAFAVQTHMRDKGHCKVPFDTEETQLDIGDFYDFRSTYSDDEESDEDDEEEVQKGGAKLGARREAKHKDEDGKEVGEGDGWETDSSASSLDSEDLTAMPAERHDHQYERLDKHPHHSNATSRAHRQADGWHSHAHKHNHAVFYDDYEMHLPNGKSVGHRSMARYYKQNLTNYPTPEERAERLALEEAASSDDTETEGNSDRRLAPSRNGRALARRDAAGMVGLTGEKKRAIRDSEERGRKSGELREKRNDYKYGERAERLALEEAASSDDTETEGNSDRRLAPTRNGRALARRDAAGMVGLSGEKKRAIRDSEERGRKSGELREKRNDYKYGVKNNNQKTYYYRYQMGG</sequence>
<accession>A0A0G4KQY5</accession>